<feature type="region of interest" description="Disordered" evidence="2">
    <location>
        <begin position="1026"/>
        <end position="1051"/>
    </location>
</feature>
<dbReference type="InterPro" id="IPR019384">
    <property type="entry name" value="FHIP"/>
</dbReference>
<keyword evidence="4" id="KW-1185">Reference proteome</keyword>
<feature type="compositionally biased region" description="Polar residues" evidence="2">
    <location>
        <begin position="606"/>
        <end position="619"/>
    </location>
</feature>
<accession>A0A3Q0KPL4</accession>
<feature type="region of interest" description="Disordered" evidence="2">
    <location>
        <begin position="803"/>
        <end position="827"/>
    </location>
</feature>
<sequence>MMHKSKSNQVLEIDHIQELHDHWANCKSLIDVKDDGVHSISKIDTVFYHVSKIILLVVDEHSSDALEGNKLVEGSYLETIIKCNIFELLLIWIEANPTPKDDKSICTRDVLRRHLITTFEQLITQSKQNVLLYRPILQPLCQFLFKLSSQLRPSYDQIYGHLLHEVCILLCRNFQLLEFSKELCKEIFNQPYMIFSLLVPLVHRNDPLGDSARDSLLIIFGLSNKDDSLGQYLAYESDICPILATGLSGLYSSLPKKLVPRYGLYHNHNGNVSLNSPGGPVSVTTPIYIQSDLLNPCLLELQVGGAEWHQLTESECSNSIDLRRFLHTLHFCNLTIKIAHPHVRDQLLYFIHSGFLVPVLGSALHQSAMDEVIAATAYLELFLRRLTEPSMIKLFLKFIITESHDSYHILTSIMNRLNANAMLTTDKRYQLGMVTLSLFRTILSFHCEDVMYELIFKHLLALNHLDSERFDSSPNGLHKTLLTGSALCLSNNGTTQQPKLLWSTSPRSTVKHTTYYHPTVDQLIPHLVKSAELFLSLANTSSCNDKFSKSRCQSTTTDNSEVGTTQLKNEKRQKSSISYCPIEKLCNVSKEVIFSGHGDSVPTIDPLTSLNRSNNFNNESIDDDDDDDNDDDDDLNKTLNNEWVVIRSTPLHPILVANNYPELINYIKNANLRVSRRRQACKSWRSQYWPKMTEDYKGSQSTTSPVRDDYLLELQEKRSRCDLYRTIRSSKYTNSSGCVTPDLMPNGLSARDRTKFMPDTVDNGSKNEWNSVCDDISLSSPLLLHSLSSKHASSLYQLNYINDSSDDESSQENMKQSNNSNTTDNNTTLIAANNSELTVSETDALDKTINSCLPTDKQLSNSCSTESFHSTTMDNKQPQIQSSELSTTLKMNSHEEGCYNTGSSVPCNLTPTNSTPSCTCLSTLPDLLRLAHLDPSIELHNSNLATSTTTVCTKTDFNERQEYELENFLAALDCLPSPGHCPKHFGHLPPFISYSKIDEEFFKKLDDYIHEFENSKIKFTEADSSTVSSTTITNDNPIHNCSDNDDEGKNDAETKSKLLQSSLLSSLMVRSCNDALDSISLNRLDLIHQQQCQNSGSHSSCSNHSHLTDFSSTSSTQSAKHYSNSVGVAGGIGPFLSILLNRLANMHNNCFFTNLLLTDIFAALASYPCPLLYEFLLNPIGLSIKPSVNTLYKVLRSVHSQIVVASESVEQWKSLVFRARVYLNIVWPGPFKMKIDPNFYTTKENSQRNKTKMMATTTEHQSNTTYSSKRGVSEDKRNISSCLSRNSLLENSNHHSPLNTINKDSLQHVVPLLPVTYSLPINNDNKANSKRLHRSSISGGSNHLNLRHRSHSRVNQFLNLTSRIGLSPVLKRASLHHGSRTSSSSSSNQNYTNNKSKFLNSGSDEEDQNDVHHFIGNENSNNSTNDNPFYSDPTTDITIKTRNLVFASIIFDEFCFELAALCYEHSLNPDIHLNKSNIN</sequence>
<feature type="compositionally biased region" description="Polar residues" evidence="2">
    <location>
        <begin position="1254"/>
        <end position="1270"/>
    </location>
</feature>
<feature type="region of interest" description="Disordered" evidence="2">
    <location>
        <begin position="604"/>
        <end position="634"/>
    </location>
</feature>
<feature type="compositionally biased region" description="Polar residues" evidence="2">
    <location>
        <begin position="1335"/>
        <end position="1344"/>
    </location>
</feature>
<evidence type="ECO:0000259" key="3">
    <source>
        <dbReference type="Pfam" id="PF19314"/>
    </source>
</evidence>
<feature type="compositionally biased region" description="Polar residues" evidence="2">
    <location>
        <begin position="1026"/>
        <end position="1041"/>
    </location>
</feature>
<proteinExistence type="inferred from homology"/>
<dbReference type="Pfam" id="PF19314">
    <property type="entry name" value="DUF5917"/>
    <property type="match status" value="1"/>
</dbReference>
<feature type="region of interest" description="Disordered" evidence="2">
    <location>
        <begin position="1318"/>
        <end position="1346"/>
    </location>
</feature>
<dbReference type="Proteomes" id="UP000008854">
    <property type="component" value="Unassembled WGS sequence"/>
</dbReference>
<reference evidence="5" key="2">
    <citation type="submission" date="2018-12" db="UniProtKB">
        <authorList>
            <consortium name="WormBaseParasite"/>
        </authorList>
    </citation>
    <scope>IDENTIFICATION</scope>
    <source>
        <strain evidence="5">Puerto Rican</strain>
    </source>
</reference>
<feature type="compositionally biased region" description="Polar residues" evidence="2">
    <location>
        <begin position="547"/>
        <end position="567"/>
    </location>
</feature>
<feature type="compositionally biased region" description="Low complexity" evidence="2">
    <location>
        <begin position="817"/>
        <end position="827"/>
    </location>
</feature>
<dbReference type="Pfam" id="PF10257">
    <property type="entry name" value="RAI16-like"/>
    <property type="match status" value="1"/>
</dbReference>
<name>A0A3Q0KPL4_SCHMA</name>
<feature type="compositionally biased region" description="Low complexity" evidence="2">
    <location>
        <begin position="1380"/>
        <end position="1397"/>
    </location>
</feature>
<dbReference type="STRING" id="6183.A0A3Q0KPL4"/>
<dbReference type="InterPro" id="IPR045668">
    <property type="entry name" value="FHIP_KELAA_motif"/>
</dbReference>
<feature type="compositionally biased region" description="Acidic residues" evidence="2">
    <location>
        <begin position="620"/>
        <end position="634"/>
    </location>
</feature>
<dbReference type="PANTHER" id="PTHR21705">
    <property type="entry name" value="RAI16 PROTEIN-RELATED"/>
    <property type="match status" value="1"/>
</dbReference>
<comment type="similarity">
    <text evidence="1">Belongs to the FHIP family.</text>
</comment>
<dbReference type="FunCoup" id="A0A3Q0KPL4">
    <property type="interactions" value="46"/>
</dbReference>
<feature type="compositionally biased region" description="Low complexity" evidence="2">
    <location>
        <begin position="1417"/>
        <end position="1427"/>
    </location>
</feature>
<dbReference type="WBParaSite" id="Smp_149080.1">
    <property type="protein sequence ID" value="Smp_149080.1"/>
    <property type="gene ID" value="Smp_149080"/>
</dbReference>
<dbReference type="PANTHER" id="PTHR21705:SF11">
    <property type="entry name" value="FHIP FAMILY PROTEIN CG3558"/>
    <property type="match status" value="1"/>
</dbReference>
<feature type="region of interest" description="Disordered" evidence="2">
    <location>
        <begin position="1244"/>
        <end position="1277"/>
    </location>
</feature>
<protein>
    <submittedName>
        <fullName evidence="5">DUF5917 domain-containing protein</fullName>
    </submittedName>
</protein>
<evidence type="ECO:0000256" key="1">
    <source>
        <dbReference type="ARBA" id="ARBA00024336"/>
    </source>
</evidence>
<feature type="domain" description="FHF complex subunit HOOK-interacting protein C-terminal" evidence="3">
    <location>
        <begin position="1132"/>
        <end position="1223"/>
    </location>
</feature>
<organism evidence="4 5">
    <name type="scientific">Schistosoma mansoni</name>
    <name type="common">Blood fluke</name>
    <dbReference type="NCBI Taxonomy" id="6183"/>
    <lineage>
        <taxon>Eukaryota</taxon>
        <taxon>Metazoa</taxon>
        <taxon>Spiralia</taxon>
        <taxon>Lophotrochozoa</taxon>
        <taxon>Platyhelminthes</taxon>
        <taxon>Trematoda</taxon>
        <taxon>Digenea</taxon>
        <taxon>Strigeidida</taxon>
        <taxon>Schistosomatoidea</taxon>
        <taxon>Schistosomatidae</taxon>
        <taxon>Schistosoma</taxon>
    </lineage>
</organism>
<dbReference type="Pfam" id="PF19311">
    <property type="entry name" value="KELAA"/>
    <property type="match status" value="1"/>
</dbReference>
<dbReference type="InParanoid" id="A0A3Q0KPL4"/>
<feature type="region of interest" description="Disordered" evidence="2">
    <location>
        <begin position="1375"/>
        <end position="1432"/>
    </location>
</feature>
<evidence type="ECO:0000313" key="4">
    <source>
        <dbReference type="Proteomes" id="UP000008854"/>
    </source>
</evidence>
<dbReference type="ExpressionAtlas" id="A0A3Q0KPL4">
    <property type="expression patterns" value="baseline"/>
</dbReference>
<evidence type="ECO:0000313" key="5">
    <source>
        <dbReference type="WBParaSite" id="Smp_149080.1"/>
    </source>
</evidence>
<dbReference type="InterPro" id="IPR045669">
    <property type="entry name" value="FHIP_C"/>
</dbReference>
<reference evidence="4" key="1">
    <citation type="journal article" date="2012" name="PLoS Negl. Trop. Dis.">
        <title>A systematically improved high quality genome and transcriptome of the human blood fluke Schistosoma mansoni.</title>
        <authorList>
            <person name="Protasio A.V."/>
            <person name="Tsai I.J."/>
            <person name="Babbage A."/>
            <person name="Nichol S."/>
            <person name="Hunt M."/>
            <person name="Aslett M.A."/>
            <person name="De Silva N."/>
            <person name="Velarde G.S."/>
            <person name="Anderson T.J."/>
            <person name="Clark R.C."/>
            <person name="Davidson C."/>
            <person name="Dillon G.P."/>
            <person name="Holroyd N.E."/>
            <person name="LoVerde P.T."/>
            <person name="Lloyd C."/>
            <person name="McQuillan J."/>
            <person name="Oliveira G."/>
            <person name="Otto T.D."/>
            <person name="Parker-Manuel S.J."/>
            <person name="Quail M.A."/>
            <person name="Wilson R.A."/>
            <person name="Zerlotini A."/>
            <person name="Dunne D.W."/>
            <person name="Berriman M."/>
        </authorList>
    </citation>
    <scope>NUCLEOTIDE SEQUENCE [LARGE SCALE GENOMIC DNA]</scope>
    <source>
        <strain evidence="4">Puerto Rican</strain>
    </source>
</reference>
<dbReference type="AlphaFoldDB" id="A0A3Q0KPL4"/>
<evidence type="ECO:0000256" key="2">
    <source>
        <dbReference type="SAM" id="MobiDB-lite"/>
    </source>
</evidence>
<feature type="region of interest" description="Disordered" evidence="2">
    <location>
        <begin position="547"/>
        <end position="570"/>
    </location>
</feature>